<protein>
    <recommendedName>
        <fullName evidence="1">DUF1254 domain-containing protein</fullName>
    </recommendedName>
</protein>
<dbReference type="InterPro" id="IPR010679">
    <property type="entry name" value="DUF1254"/>
</dbReference>
<keyword evidence="3" id="KW-1185">Reference proteome</keyword>
<dbReference type="InterPro" id="IPR037050">
    <property type="entry name" value="DUF1254_sf"/>
</dbReference>
<dbReference type="Pfam" id="PF06863">
    <property type="entry name" value="DUF1254"/>
    <property type="match status" value="1"/>
</dbReference>
<organism evidence="2 3">
    <name type="scientific">Talaromyces rugulosus</name>
    <name type="common">Penicillium rugulosum</name>
    <dbReference type="NCBI Taxonomy" id="121627"/>
    <lineage>
        <taxon>Eukaryota</taxon>
        <taxon>Fungi</taxon>
        <taxon>Dikarya</taxon>
        <taxon>Ascomycota</taxon>
        <taxon>Pezizomycotina</taxon>
        <taxon>Eurotiomycetes</taxon>
        <taxon>Eurotiomycetidae</taxon>
        <taxon>Eurotiales</taxon>
        <taxon>Trichocomaceae</taxon>
        <taxon>Talaromyces</taxon>
        <taxon>Talaromyces sect. Islandici</taxon>
    </lineage>
</organism>
<proteinExistence type="predicted"/>
<dbReference type="KEGG" id="trg:TRUGW13939_05583"/>
<gene>
    <name evidence="2" type="ORF">TRUGW13939_05583</name>
</gene>
<dbReference type="Gene3D" id="2.60.40.1610">
    <property type="entry name" value="Domain of unknown function DUF1254"/>
    <property type="match status" value="1"/>
</dbReference>
<dbReference type="PANTHER" id="PTHR36509">
    <property type="entry name" value="BLL3101 PROTEIN"/>
    <property type="match status" value="1"/>
</dbReference>
<sequence>MAALNATVFALQPNVDTIYSAGLYNLSQYDLRVTVPNITDDRYWNFAFYDPYGEEFASIGIANDDVPGDYLFRRIPDGGPNWGLEEACNGDDGYQGYVNGPTSDGSMLVRVLVKNNGTDLSHVQDILSGFNVAAVPRGSSAAPLATASTDESELAS</sequence>
<accession>A0A7H8QWM6</accession>
<evidence type="ECO:0000259" key="1">
    <source>
        <dbReference type="Pfam" id="PF06863"/>
    </source>
</evidence>
<evidence type="ECO:0000313" key="2">
    <source>
        <dbReference type="EMBL" id="QKX58459.1"/>
    </source>
</evidence>
<dbReference type="Proteomes" id="UP000509510">
    <property type="component" value="Chromosome III"/>
</dbReference>
<feature type="domain" description="DUF1254" evidence="1">
    <location>
        <begin position="11"/>
        <end position="132"/>
    </location>
</feature>
<dbReference type="PANTHER" id="PTHR36509:SF3">
    <property type="entry name" value="SIGNAL PEPTIDE PROTEIN"/>
    <property type="match status" value="1"/>
</dbReference>
<dbReference type="GeneID" id="55993080"/>
<evidence type="ECO:0000313" key="3">
    <source>
        <dbReference type="Proteomes" id="UP000509510"/>
    </source>
</evidence>
<dbReference type="RefSeq" id="XP_035344637.1">
    <property type="nucleotide sequence ID" value="XM_035488744.1"/>
</dbReference>
<dbReference type="AlphaFoldDB" id="A0A7H8QWM6"/>
<name>A0A7H8QWM6_TALRU</name>
<dbReference type="OrthoDB" id="2018906at2759"/>
<reference evidence="3" key="1">
    <citation type="submission" date="2020-06" db="EMBL/GenBank/DDBJ databases">
        <title>A chromosome-scale genome assembly of Talaromyces rugulosus W13939.</title>
        <authorList>
            <person name="Wang B."/>
            <person name="Guo L."/>
            <person name="Ye K."/>
            <person name="Wang L."/>
        </authorList>
    </citation>
    <scope>NUCLEOTIDE SEQUENCE [LARGE SCALE GENOMIC DNA]</scope>
    <source>
        <strain evidence="3">W13939</strain>
    </source>
</reference>
<dbReference type="SUPFAM" id="SSF160935">
    <property type="entry name" value="VPA0735-like"/>
    <property type="match status" value="1"/>
</dbReference>
<dbReference type="EMBL" id="CP055900">
    <property type="protein sequence ID" value="QKX58459.1"/>
    <property type="molecule type" value="Genomic_DNA"/>
</dbReference>